<evidence type="ECO:0000256" key="3">
    <source>
        <dbReference type="ARBA" id="ARBA00022741"/>
    </source>
</evidence>
<comment type="caution">
    <text evidence="6">The sequence shown here is derived from an EMBL/GenBank/DDBJ whole genome shotgun (WGS) entry which is preliminary data.</text>
</comment>
<dbReference type="Pfam" id="PF03109">
    <property type="entry name" value="ABC1"/>
    <property type="match status" value="1"/>
</dbReference>
<keyword evidence="2" id="KW-0808">Transferase</keyword>
<accession>A0A2A5JQH7</accession>
<dbReference type="InterPro" id="IPR004147">
    <property type="entry name" value="ABC1_dom"/>
</dbReference>
<dbReference type="OrthoDB" id="9795390at2"/>
<dbReference type="InterPro" id="IPR034646">
    <property type="entry name" value="ADCK3_dom"/>
</dbReference>
<comment type="similarity">
    <text evidence="1">Belongs to the protein kinase superfamily. ADCK protein kinase family.</text>
</comment>
<evidence type="ECO:0000256" key="2">
    <source>
        <dbReference type="ARBA" id="ARBA00022679"/>
    </source>
</evidence>
<evidence type="ECO:0000256" key="4">
    <source>
        <dbReference type="ARBA" id="ARBA00022840"/>
    </source>
</evidence>
<keyword evidence="3" id="KW-0547">Nucleotide-binding</keyword>
<dbReference type="Proteomes" id="UP000228621">
    <property type="component" value="Unassembled WGS sequence"/>
</dbReference>
<sequence>MLVEGAKQALQGQPVKHSDLLLQNKNIHAVAEKLSHLRGAAMKLGQLLSMDAGDLLPPELALLLTHLRADAMPMPHKQLVGVLKQELGQDWLDMFSHIELKSFAQASIGQVHRATAEDGQPLAIKIQYPGVAKSIQSDVDNVASLIKMSGLLPKRINIAPLIAEAKSQLLAETNYQQEADYLKQFSDGLIEDTRFKIPKVYPSLSSRHLLAMEFVSGEPLAESLALPQSVRNDIMTALIELFFIEMFELKLIQTDPNFANYLYNKDTHHIVLLDFGATRVVSDTISSGYKTLLLAAIDQNSAAVKQAACDIGYFDTDIAPDYCDAVIELFLLATTPLRCDGPFDFADSQLSKEISEKALALNSRSDEWHTPPVDALFIHRKLAGLYLIAAKLRAKVDLTALQKYLK</sequence>
<evidence type="ECO:0000259" key="5">
    <source>
        <dbReference type="Pfam" id="PF03109"/>
    </source>
</evidence>
<dbReference type="GO" id="GO:0016740">
    <property type="term" value="F:transferase activity"/>
    <property type="evidence" value="ECO:0007669"/>
    <property type="project" value="UniProtKB-KW"/>
</dbReference>
<keyword evidence="7" id="KW-1185">Reference proteome</keyword>
<dbReference type="PANTHER" id="PTHR43851">
    <property type="match status" value="1"/>
</dbReference>
<dbReference type="PANTHER" id="PTHR43851:SF3">
    <property type="entry name" value="COENZYME Q8"/>
    <property type="match status" value="1"/>
</dbReference>
<protein>
    <submittedName>
        <fullName evidence="6">Ubiquinol-cytochrome C reductase</fullName>
    </submittedName>
</protein>
<dbReference type="InterPro" id="IPR051409">
    <property type="entry name" value="Atypical_kinase_ADCK"/>
</dbReference>
<dbReference type="EMBL" id="NKHF01000047">
    <property type="protein sequence ID" value="PCK31685.1"/>
    <property type="molecule type" value="Genomic_DNA"/>
</dbReference>
<reference evidence="7" key="1">
    <citation type="journal article" date="2019" name="Genome Announc.">
        <title>Draft Genome Sequence of Pseudoalteromonas piscicida Strain 36Y ROTHPW, an Hypersaline Seawater Isolate from the South Coast of Sonora, Mexico.</title>
        <authorList>
            <person name="Sanchez-Diaz R."/>
            <person name="Molina-Garza Z.J."/>
            <person name="Cruz-Suarez L.E."/>
            <person name="Selvin J."/>
            <person name="Kiran G.S."/>
            <person name="Ibarra-Gamez J.C."/>
            <person name="Gomez-Gil B."/>
            <person name="Galaviz-Silva L."/>
        </authorList>
    </citation>
    <scope>NUCLEOTIDE SEQUENCE [LARGE SCALE GENOMIC DNA]</scope>
    <source>
        <strain evidence="7">36Y_RITHPW</strain>
    </source>
</reference>
<name>A0A2A5JQH7_PSEO7</name>
<dbReference type="GO" id="GO:0005524">
    <property type="term" value="F:ATP binding"/>
    <property type="evidence" value="ECO:0007669"/>
    <property type="project" value="UniProtKB-KW"/>
</dbReference>
<proteinExistence type="inferred from homology"/>
<keyword evidence="4" id="KW-0067">ATP-binding</keyword>
<dbReference type="InterPro" id="IPR011009">
    <property type="entry name" value="Kinase-like_dom_sf"/>
</dbReference>
<evidence type="ECO:0000256" key="1">
    <source>
        <dbReference type="ARBA" id="ARBA00009670"/>
    </source>
</evidence>
<feature type="domain" description="ABC1 atypical kinase-like" evidence="5">
    <location>
        <begin position="67"/>
        <end position="307"/>
    </location>
</feature>
<gene>
    <name evidence="6" type="ORF">CEX98_10895</name>
</gene>
<evidence type="ECO:0000313" key="7">
    <source>
        <dbReference type="Proteomes" id="UP000228621"/>
    </source>
</evidence>
<dbReference type="AlphaFoldDB" id="A0A2A5JQH7"/>
<dbReference type="CDD" id="cd13970">
    <property type="entry name" value="ABC1_ADCK3"/>
    <property type="match status" value="1"/>
</dbReference>
<organism evidence="6 7">
    <name type="scientific">Pseudoalteromonas piscicida</name>
    <dbReference type="NCBI Taxonomy" id="43662"/>
    <lineage>
        <taxon>Bacteria</taxon>
        <taxon>Pseudomonadati</taxon>
        <taxon>Pseudomonadota</taxon>
        <taxon>Gammaproteobacteria</taxon>
        <taxon>Alteromonadales</taxon>
        <taxon>Pseudoalteromonadaceae</taxon>
        <taxon>Pseudoalteromonas</taxon>
    </lineage>
</organism>
<dbReference type="GO" id="GO:0006744">
    <property type="term" value="P:ubiquinone biosynthetic process"/>
    <property type="evidence" value="ECO:0007669"/>
    <property type="project" value="TreeGrafter"/>
</dbReference>
<dbReference type="SUPFAM" id="SSF56112">
    <property type="entry name" value="Protein kinase-like (PK-like)"/>
    <property type="match status" value="1"/>
</dbReference>
<evidence type="ECO:0000313" key="6">
    <source>
        <dbReference type="EMBL" id="PCK31685.1"/>
    </source>
</evidence>